<evidence type="ECO:0000313" key="3">
    <source>
        <dbReference type="WBParaSite" id="ASIM_0002038701-mRNA-1"/>
    </source>
</evidence>
<gene>
    <name evidence="1" type="ORF">ASIM_LOCUS19770</name>
</gene>
<reference evidence="3" key="1">
    <citation type="submission" date="2017-02" db="UniProtKB">
        <authorList>
            <consortium name="WormBaseParasite"/>
        </authorList>
    </citation>
    <scope>IDENTIFICATION</scope>
</reference>
<dbReference type="OrthoDB" id="10253954at2759"/>
<dbReference type="WBParaSite" id="ASIM_0002038701-mRNA-1">
    <property type="protein sequence ID" value="ASIM_0002038701-mRNA-1"/>
    <property type="gene ID" value="ASIM_0002038701"/>
</dbReference>
<reference evidence="1 2" key="2">
    <citation type="submission" date="2018-11" db="EMBL/GenBank/DDBJ databases">
        <authorList>
            <consortium name="Pathogen Informatics"/>
        </authorList>
    </citation>
    <scope>NUCLEOTIDE SEQUENCE [LARGE SCALE GENOMIC DNA]</scope>
</reference>
<proteinExistence type="predicted"/>
<keyword evidence="2" id="KW-1185">Reference proteome</keyword>
<organism evidence="3">
    <name type="scientific">Anisakis simplex</name>
    <name type="common">Herring worm</name>
    <dbReference type="NCBI Taxonomy" id="6269"/>
    <lineage>
        <taxon>Eukaryota</taxon>
        <taxon>Metazoa</taxon>
        <taxon>Ecdysozoa</taxon>
        <taxon>Nematoda</taxon>
        <taxon>Chromadorea</taxon>
        <taxon>Rhabditida</taxon>
        <taxon>Spirurina</taxon>
        <taxon>Ascaridomorpha</taxon>
        <taxon>Ascaridoidea</taxon>
        <taxon>Anisakidae</taxon>
        <taxon>Anisakis</taxon>
        <taxon>Anisakis simplex complex</taxon>
    </lineage>
</organism>
<dbReference type="Proteomes" id="UP000267096">
    <property type="component" value="Unassembled WGS sequence"/>
</dbReference>
<evidence type="ECO:0000313" key="2">
    <source>
        <dbReference type="Proteomes" id="UP000267096"/>
    </source>
</evidence>
<protein>
    <submittedName>
        <fullName evidence="3">Transposase</fullName>
    </submittedName>
</protein>
<dbReference type="AlphaFoldDB" id="A0A0M3KHC2"/>
<dbReference type="EMBL" id="UYRR01037928">
    <property type="protein sequence ID" value="VDK72011.1"/>
    <property type="molecule type" value="Genomic_DNA"/>
</dbReference>
<accession>A0A0M3KHC2</accession>
<evidence type="ECO:0000313" key="1">
    <source>
        <dbReference type="EMBL" id="VDK72011.1"/>
    </source>
</evidence>
<name>A0A0M3KHC2_ANISI</name>
<sequence length="82" mass="9350">MGSDPAWVGKTYPTFLHSKGKRTYGPFVVEILNYHQYPSMTSHMVKVMKKLRYDVPLIRTEPKPGKGLSNKLVSCYTAWSIS</sequence>